<protein>
    <recommendedName>
        <fullName evidence="7">VacJ family lipoprotein</fullName>
    </recommendedName>
</protein>
<dbReference type="PANTHER" id="PTHR30035">
    <property type="entry name" value="LIPOPROTEIN VACJ-RELATED"/>
    <property type="match status" value="1"/>
</dbReference>
<proteinExistence type="inferred from homology"/>
<feature type="signal peptide" evidence="4">
    <location>
        <begin position="1"/>
        <end position="25"/>
    </location>
</feature>
<sequence>MRINTLGLIASIVLTTSLLSGCATQANKDPIEGFNRGVYKFNDVADKAVIKPVAGAYKAVLPSPVRTGVGNFFRNLNTFVSAINNLLQFKIANATSEAGRFVINSTFGIAGFIDVASMDNVPKHTEDFGQTLGYWGVGDGAYLVLPFIGPSSVRDTTGLVVDTLAFDPISYVDDPRTRNLGRLLYIVDKRAQYLPASDLLDEAALDPYAFMRDAYLERRANQVADNDGTVLNNGDDGSEPATVAPAPETK</sequence>
<dbReference type="Proteomes" id="UP000826722">
    <property type="component" value="Chromosome"/>
</dbReference>
<dbReference type="Pfam" id="PF04333">
    <property type="entry name" value="MlaA"/>
    <property type="match status" value="1"/>
</dbReference>
<dbReference type="KEGG" id="mpau:ZMTM_06250"/>
<evidence type="ECO:0000256" key="2">
    <source>
        <dbReference type="ARBA" id="ARBA00022729"/>
    </source>
</evidence>
<gene>
    <name evidence="5" type="ORF">ZMTM_06250</name>
</gene>
<dbReference type="PANTHER" id="PTHR30035:SF3">
    <property type="entry name" value="INTERMEMBRANE PHOSPHOLIPID TRANSPORT SYSTEM LIPOPROTEIN MLAA"/>
    <property type="match status" value="1"/>
</dbReference>
<keyword evidence="6" id="KW-1185">Reference proteome</keyword>
<dbReference type="GO" id="GO:0120010">
    <property type="term" value="P:intermembrane phospholipid transfer"/>
    <property type="evidence" value="ECO:0007669"/>
    <property type="project" value="TreeGrafter"/>
</dbReference>
<organism evidence="5 6">
    <name type="scientific">Methyloradius palustris</name>
    <dbReference type="NCBI Taxonomy" id="2778876"/>
    <lineage>
        <taxon>Bacteria</taxon>
        <taxon>Pseudomonadati</taxon>
        <taxon>Pseudomonadota</taxon>
        <taxon>Betaproteobacteria</taxon>
        <taxon>Nitrosomonadales</taxon>
        <taxon>Methylophilaceae</taxon>
        <taxon>Methyloradius</taxon>
    </lineage>
</organism>
<evidence type="ECO:0000256" key="3">
    <source>
        <dbReference type="SAM" id="MobiDB-lite"/>
    </source>
</evidence>
<dbReference type="RefSeq" id="WP_221764909.1">
    <property type="nucleotide sequence ID" value="NZ_AP024110.1"/>
</dbReference>
<keyword evidence="2 4" id="KW-0732">Signal</keyword>
<dbReference type="InterPro" id="IPR007428">
    <property type="entry name" value="MlaA"/>
</dbReference>
<evidence type="ECO:0000313" key="5">
    <source>
        <dbReference type="EMBL" id="BCM24366.1"/>
    </source>
</evidence>
<name>A0A8D5G6X1_9PROT</name>
<dbReference type="EMBL" id="AP024110">
    <property type="protein sequence ID" value="BCM24366.1"/>
    <property type="molecule type" value="Genomic_DNA"/>
</dbReference>
<dbReference type="AlphaFoldDB" id="A0A8D5G6X1"/>
<dbReference type="PRINTS" id="PR01805">
    <property type="entry name" value="VACJLIPOPROT"/>
</dbReference>
<evidence type="ECO:0000313" key="6">
    <source>
        <dbReference type="Proteomes" id="UP000826722"/>
    </source>
</evidence>
<dbReference type="GO" id="GO:0016020">
    <property type="term" value="C:membrane"/>
    <property type="evidence" value="ECO:0007669"/>
    <property type="project" value="InterPro"/>
</dbReference>
<comment type="similarity">
    <text evidence="1">Belongs to the MlaA family.</text>
</comment>
<evidence type="ECO:0008006" key="7">
    <source>
        <dbReference type="Google" id="ProtNLM"/>
    </source>
</evidence>
<feature type="chain" id="PRO_5033986090" description="VacJ family lipoprotein" evidence="4">
    <location>
        <begin position="26"/>
        <end position="250"/>
    </location>
</feature>
<evidence type="ECO:0000256" key="1">
    <source>
        <dbReference type="ARBA" id="ARBA00010634"/>
    </source>
</evidence>
<feature type="region of interest" description="Disordered" evidence="3">
    <location>
        <begin position="226"/>
        <end position="250"/>
    </location>
</feature>
<evidence type="ECO:0000256" key="4">
    <source>
        <dbReference type="SAM" id="SignalP"/>
    </source>
</evidence>
<dbReference type="PROSITE" id="PS51257">
    <property type="entry name" value="PROKAR_LIPOPROTEIN"/>
    <property type="match status" value="1"/>
</dbReference>
<accession>A0A8D5G6X1</accession>
<reference evidence="5" key="1">
    <citation type="journal article" date="2021" name="Arch. Microbiol.">
        <title>Methyloradius palustris gen. nov., sp. nov., a methanol-oxidizing bacterium isolated from snow.</title>
        <authorList>
            <person name="Miyadera T."/>
            <person name="Kojima H."/>
            <person name="Fukui M."/>
        </authorList>
    </citation>
    <scope>NUCLEOTIDE SEQUENCE</scope>
    <source>
        <strain evidence="5">Zm11</strain>
    </source>
</reference>